<dbReference type="InterPro" id="IPR001781">
    <property type="entry name" value="Znf_LIM"/>
</dbReference>
<dbReference type="SMART" id="SM00132">
    <property type="entry name" value="LIM"/>
    <property type="match status" value="3"/>
</dbReference>
<keyword evidence="1 5" id="KW-0479">Metal-binding</keyword>
<evidence type="ECO:0000256" key="4">
    <source>
        <dbReference type="ARBA" id="ARBA00023038"/>
    </source>
</evidence>
<accession>A0ABM1Z7D3</accession>
<evidence type="ECO:0000256" key="2">
    <source>
        <dbReference type="ARBA" id="ARBA00022737"/>
    </source>
</evidence>
<dbReference type="PROSITE" id="PS50023">
    <property type="entry name" value="LIM_DOMAIN_2"/>
    <property type="match status" value="3"/>
</dbReference>
<reference evidence="8" key="2">
    <citation type="submission" date="2025-05" db="UniProtKB">
        <authorList>
            <consortium name="EnsemblMetazoa"/>
        </authorList>
    </citation>
    <scope>IDENTIFICATION</scope>
    <source>
        <strain evidence="8">Foshan</strain>
    </source>
</reference>
<name>A0ABM1Z7D3_AEDAL</name>
<organism evidence="8 9">
    <name type="scientific">Aedes albopictus</name>
    <name type="common">Asian tiger mosquito</name>
    <name type="synonym">Stegomyia albopicta</name>
    <dbReference type="NCBI Taxonomy" id="7160"/>
    <lineage>
        <taxon>Eukaryota</taxon>
        <taxon>Metazoa</taxon>
        <taxon>Ecdysozoa</taxon>
        <taxon>Arthropoda</taxon>
        <taxon>Hexapoda</taxon>
        <taxon>Insecta</taxon>
        <taxon>Pterygota</taxon>
        <taxon>Neoptera</taxon>
        <taxon>Endopterygota</taxon>
        <taxon>Diptera</taxon>
        <taxon>Nematocera</taxon>
        <taxon>Culicoidea</taxon>
        <taxon>Culicidae</taxon>
        <taxon>Culicinae</taxon>
        <taxon>Aedini</taxon>
        <taxon>Aedes</taxon>
        <taxon>Stegomyia</taxon>
    </lineage>
</organism>
<evidence type="ECO:0000313" key="8">
    <source>
        <dbReference type="EnsemblMetazoa" id="AALFPA23_015761.P22960"/>
    </source>
</evidence>
<dbReference type="GeneID" id="134288821"/>
<feature type="domain" description="LIM zinc-binding" evidence="7">
    <location>
        <begin position="454"/>
        <end position="514"/>
    </location>
</feature>
<dbReference type="CDD" id="cd09437">
    <property type="entry name" value="LIM3_LPP"/>
    <property type="match status" value="1"/>
</dbReference>
<dbReference type="SUPFAM" id="SSF57716">
    <property type="entry name" value="Glucocorticoid receptor-like (DNA-binding domain)"/>
    <property type="match status" value="3"/>
</dbReference>
<dbReference type="PANTHER" id="PTHR24207">
    <property type="entry name" value="ZYX102 PROTEIN"/>
    <property type="match status" value="1"/>
</dbReference>
<evidence type="ECO:0000259" key="7">
    <source>
        <dbReference type="PROSITE" id="PS50023"/>
    </source>
</evidence>
<reference evidence="9" key="1">
    <citation type="journal article" date="2015" name="Proc. Natl. Acad. Sci. U.S.A.">
        <title>Genome sequence of the Asian Tiger mosquito, Aedes albopictus, reveals insights into its biology, genetics, and evolution.</title>
        <authorList>
            <person name="Chen X.G."/>
            <person name="Jiang X."/>
            <person name="Gu J."/>
            <person name="Xu M."/>
            <person name="Wu Y."/>
            <person name="Deng Y."/>
            <person name="Zhang C."/>
            <person name="Bonizzoni M."/>
            <person name="Dermauw W."/>
            <person name="Vontas J."/>
            <person name="Armbruster P."/>
            <person name="Huang X."/>
            <person name="Yang Y."/>
            <person name="Zhang H."/>
            <person name="He W."/>
            <person name="Peng H."/>
            <person name="Liu Y."/>
            <person name="Wu K."/>
            <person name="Chen J."/>
            <person name="Lirakis M."/>
            <person name="Topalis P."/>
            <person name="Van Leeuwen T."/>
            <person name="Hall A.B."/>
            <person name="Jiang X."/>
            <person name="Thorpe C."/>
            <person name="Mueller R.L."/>
            <person name="Sun C."/>
            <person name="Waterhouse R.M."/>
            <person name="Yan G."/>
            <person name="Tu Z.J."/>
            <person name="Fang X."/>
            <person name="James A.A."/>
        </authorList>
    </citation>
    <scope>NUCLEOTIDE SEQUENCE [LARGE SCALE GENOMIC DNA]</scope>
    <source>
        <strain evidence="9">Foshan</strain>
    </source>
</reference>
<dbReference type="Gene3D" id="2.10.110.10">
    <property type="entry name" value="Cysteine Rich Protein"/>
    <property type="match status" value="3"/>
</dbReference>
<evidence type="ECO:0000256" key="6">
    <source>
        <dbReference type="SAM" id="MobiDB-lite"/>
    </source>
</evidence>
<dbReference type="PROSITE" id="PS00478">
    <property type="entry name" value="LIM_DOMAIN_1"/>
    <property type="match status" value="1"/>
</dbReference>
<keyword evidence="2" id="KW-0677">Repeat</keyword>
<feature type="domain" description="LIM zinc-binding" evidence="7">
    <location>
        <begin position="394"/>
        <end position="453"/>
    </location>
</feature>
<feature type="region of interest" description="Disordered" evidence="6">
    <location>
        <begin position="349"/>
        <end position="372"/>
    </location>
</feature>
<dbReference type="CDD" id="cd09351">
    <property type="entry name" value="LIM1_LPP"/>
    <property type="match status" value="1"/>
</dbReference>
<feature type="region of interest" description="Disordered" evidence="6">
    <location>
        <begin position="1"/>
        <end position="81"/>
    </location>
</feature>
<dbReference type="PANTHER" id="PTHR24207:SF2">
    <property type="entry name" value="ZYX102 PROTEIN"/>
    <property type="match status" value="1"/>
</dbReference>
<keyword evidence="3 5" id="KW-0862">Zinc</keyword>
<feature type="compositionally biased region" description="Polar residues" evidence="6">
    <location>
        <begin position="349"/>
        <end position="360"/>
    </location>
</feature>
<evidence type="ECO:0000256" key="5">
    <source>
        <dbReference type="PROSITE-ProRule" id="PRU00125"/>
    </source>
</evidence>
<evidence type="ECO:0000313" key="9">
    <source>
        <dbReference type="Proteomes" id="UP000069940"/>
    </source>
</evidence>
<evidence type="ECO:0000256" key="1">
    <source>
        <dbReference type="ARBA" id="ARBA00022723"/>
    </source>
</evidence>
<dbReference type="CDD" id="cd09354">
    <property type="entry name" value="LIM2_LPP"/>
    <property type="match status" value="1"/>
</dbReference>
<evidence type="ECO:0000256" key="3">
    <source>
        <dbReference type="ARBA" id="ARBA00022833"/>
    </source>
</evidence>
<keyword evidence="4 5" id="KW-0440">LIM domain</keyword>
<proteinExistence type="predicted"/>
<keyword evidence="9" id="KW-1185">Reference proteome</keyword>
<dbReference type="Pfam" id="PF00412">
    <property type="entry name" value="LIM"/>
    <property type="match status" value="3"/>
</dbReference>
<sequence>MDNINSQLAHLSLRSANDPQKQQQAQGQNNTGGPLPDSGPNGIIVPGMVMMGKKGPAVPPKPSKKPAPSTVPPQVPKSSHVKQYCEPSYSTLLQGQAGHGGLEEHPYTNTNFGTGGGIGKMGVRKITLDNAVELQQQKEALEHHKRMMNVKPQRGQADGAVYENTATRFYEGDVTYANVPGGNKNGEGLIYSNIVHNNGHKPFTQRQISDELPPPPVQEMQAPLSLNELTLEDNDDEFPPPPSPVSSSYSELRRATDLPPMGRQPQPTYNMVGPGVGGQTYSNISQNNQIYANNMHHQSLYGTYGMGSQGSTTYESIYEPINPRPTSQMSGRSNYSLYTPYVNSRGINSPNDSLITSASNQHHRSHPPKESEVDTLTDLLVQSMDNVSDPDTYGTCVKCGDRVVGENNGCTAMDQIYHIACFTCQQCQINLQGKPFYALDGNPYCEEDYLNTLEKCSVCLKPILERILRATGKPYHPQCFTCIVCGKSLDGIPFTVDATNQIHCIEDFHKKFAPRCCVCNNPIMPEPGQDETIRVVALDRSFHINCYKCEDCGLLLSSEAEGRGCYPLDDHIYCKSCNAKRVQALTSHMTTEL</sequence>
<dbReference type="EnsemblMetazoa" id="AALFPA23_015761.R22960">
    <property type="protein sequence ID" value="AALFPA23_015761.P22960"/>
    <property type="gene ID" value="AALFPA23_015761"/>
</dbReference>
<feature type="domain" description="LIM zinc-binding" evidence="7">
    <location>
        <begin position="515"/>
        <end position="584"/>
    </location>
</feature>
<feature type="region of interest" description="Disordered" evidence="6">
    <location>
        <begin position="231"/>
        <end position="268"/>
    </location>
</feature>
<dbReference type="Proteomes" id="UP000069940">
    <property type="component" value="Unassembled WGS sequence"/>
</dbReference>
<dbReference type="RefSeq" id="XP_062710690.1">
    <property type="nucleotide sequence ID" value="XM_062854706.1"/>
</dbReference>
<feature type="compositionally biased region" description="Polar residues" evidence="6">
    <location>
        <begin position="1"/>
        <end position="19"/>
    </location>
</feature>
<protein>
    <recommendedName>
        <fullName evidence="7">LIM zinc-binding domain-containing protein</fullName>
    </recommendedName>
</protein>